<dbReference type="PANTHER" id="PTHR30606:SF10">
    <property type="entry name" value="PHOSPHATIDYLINOSITOL MANNOSIDE ACYLTRANSFERASE"/>
    <property type="match status" value="1"/>
</dbReference>
<dbReference type="CDD" id="cd07984">
    <property type="entry name" value="LPLAT_LABLAT-like"/>
    <property type="match status" value="1"/>
</dbReference>
<evidence type="ECO:0000313" key="9">
    <source>
        <dbReference type="Proteomes" id="UP001596455"/>
    </source>
</evidence>
<keyword evidence="6 8" id="KW-0012">Acyltransferase</keyword>
<reference evidence="9" key="1">
    <citation type="journal article" date="2019" name="Int. J. Syst. Evol. Microbiol.">
        <title>The Global Catalogue of Microorganisms (GCM) 10K type strain sequencing project: providing services to taxonomists for standard genome sequencing and annotation.</title>
        <authorList>
            <consortium name="The Broad Institute Genomics Platform"/>
            <consortium name="The Broad Institute Genome Sequencing Center for Infectious Disease"/>
            <person name="Wu L."/>
            <person name="Ma J."/>
        </authorList>
    </citation>
    <scope>NUCLEOTIDE SEQUENCE [LARGE SCALE GENOMIC DNA]</scope>
    <source>
        <strain evidence="9">JCM 1490</strain>
    </source>
</reference>
<keyword evidence="9" id="KW-1185">Reference proteome</keyword>
<feature type="compositionally biased region" description="Low complexity" evidence="7">
    <location>
        <begin position="317"/>
        <end position="334"/>
    </location>
</feature>
<gene>
    <name evidence="8" type="ORF">ACFQQL_13520</name>
</gene>
<dbReference type="PANTHER" id="PTHR30606">
    <property type="entry name" value="LIPID A BIOSYNTHESIS LAUROYL ACYLTRANSFERASE"/>
    <property type="match status" value="1"/>
</dbReference>
<keyword evidence="3" id="KW-0997">Cell inner membrane</keyword>
<keyword evidence="5" id="KW-0472">Membrane</keyword>
<comment type="caution">
    <text evidence="8">The sequence shown here is derived from an EMBL/GenBank/DDBJ whole genome shotgun (WGS) entry which is preliminary data.</text>
</comment>
<evidence type="ECO:0000256" key="6">
    <source>
        <dbReference type="ARBA" id="ARBA00023315"/>
    </source>
</evidence>
<evidence type="ECO:0000256" key="7">
    <source>
        <dbReference type="SAM" id="MobiDB-lite"/>
    </source>
</evidence>
<evidence type="ECO:0000256" key="2">
    <source>
        <dbReference type="ARBA" id="ARBA00022475"/>
    </source>
</evidence>
<organism evidence="8 9">
    <name type="scientific">Georgenia alba</name>
    <dbReference type="NCBI Taxonomy" id="2233858"/>
    <lineage>
        <taxon>Bacteria</taxon>
        <taxon>Bacillati</taxon>
        <taxon>Actinomycetota</taxon>
        <taxon>Actinomycetes</taxon>
        <taxon>Micrococcales</taxon>
        <taxon>Bogoriellaceae</taxon>
        <taxon>Georgenia</taxon>
    </lineage>
</organism>
<evidence type="ECO:0000256" key="5">
    <source>
        <dbReference type="ARBA" id="ARBA00023136"/>
    </source>
</evidence>
<dbReference type="Proteomes" id="UP001596455">
    <property type="component" value="Unassembled WGS sequence"/>
</dbReference>
<dbReference type="RefSeq" id="WP_382395203.1">
    <property type="nucleotide sequence ID" value="NZ_JBHTCQ010000002.1"/>
</dbReference>
<accession>A0ABW2QDU8</accession>
<dbReference type="EMBL" id="JBHTCQ010000002">
    <property type="protein sequence ID" value="MFC7406132.1"/>
    <property type="molecule type" value="Genomic_DNA"/>
</dbReference>
<dbReference type="NCBIfam" id="NF005919">
    <property type="entry name" value="PRK07920.1"/>
    <property type="match status" value="1"/>
</dbReference>
<protein>
    <submittedName>
        <fullName evidence="8">Phosphatidylinositol mannoside acyltransferase</fullName>
    </submittedName>
</protein>
<sequence length="334" mass="35904">MRIDLVRVFRLARASVEKMPDPLARAIFAAVADVAWATGASGVPQLEANLARVRPGLDRRRLRRLSRAAMRAYLRYYCEMFQLPGLTAEQVAARVRLIGDGAVRAALADGGSAVAALGHCGNWDLAGAFATRDLAPVLTVAEVLEPEAIFRDFLDFRTGLGMTIIPLEKGGGVFRRLLGRTRSHNHLVPLLADRDLTSTGVEVDLLDHRARVAAGPAALAIAAGVPLFPVMIRHERLSGPRRRAAGSPWGIVIHFMPPVYDGGRDGDVATVTQRWVDALGAEIRRNPADWHMLQKVFLADLDPDRLRPAAASSVGSGPPEAGAGRPAPVVPEEG</sequence>
<proteinExistence type="predicted"/>
<evidence type="ECO:0000313" key="8">
    <source>
        <dbReference type="EMBL" id="MFC7406132.1"/>
    </source>
</evidence>
<dbReference type="InterPro" id="IPR004960">
    <property type="entry name" value="LipA_acyltrans"/>
</dbReference>
<feature type="region of interest" description="Disordered" evidence="7">
    <location>
        <begin position="308"/>
        <end position="334"/>
    </location>
</feature>
<name>A0ABW2QDU8_9MICO</name>
<dbReference type="Pfam" id="PF03279">
    <property type="entry name" value="Lip_A_acyltrans"/>
    <property type="match status" value="1"/>
</dbReference>
<comment type="subcellular location">
    <subcellularLocation>
        <location evidence="1">Cell inner membrane</location>
    </subcellularLocation>
</comment>
<evidence type="ECO:0000256" key="1">
    <source>
        <dbReference type="ARBA" id="ARBA00004533"/>
    </source>
</evidence>
<keyword evidence="4" id="KW-0808">Transferase</keyword>
<dbReference type="GO" id="GO:0016746">
    <property type="term" value="F:acyltransferase activity"/>
    <property type="evidence" value="ECO:0007669"/>
    <property type="project" value="UniProtKB-KW"/>
</dbReference>
<evidence type="ECO:0000256" key="4">
    <source>
        <dbReference type="ARBA" id="ARBA00022679"/>
    </source>
</evidence>
<evidence type="ECO:0000256" key="3">
    <source>
        <dbReference type="ARBA" id="ARBA00022519"/>
    </source>
</evidence>
<keyword evidence="2" id="KW-1003">Cell membrane</keyword>